<dbReference type="Proteomes" id="UP000298058">
    <property type="component" value="Unassembled WGS sequence"/>
</dbReference>
<evidence type="ECO:0000313" key="3">
    <source>
        <dbReference type="EMBL" id="TGN20516.1"/>
    </source>
</evidence>
<feature type="transmembrane region" description="Helical" evidence="2">
    <location>
        <begin position="223"/>
        <end position="243"/>
    </location>
</feature>
<dbReference type="OrthoDB" id="346559at2"/>
<proteinExistence type="predicted"/>
<sequence>MANGKFNTILDIYQTANSAATKRNTEALLNAAIEQNQQILELRQQLHIAQEQANRITAKQLDLQLKEAVAKQEQKFLRKFVFTFETAIEEALQLSDGIAKYAFLNFDILPVVGFVEDAVEKLDNLDDKRSARNQLKILKENQDFSKKYEKDYLNSSLCKFRKLAENFSEQDESPLPEKTQILEVVYHKYESKYIMPISIAAIAFLINIWVLTQMSLDEWISEFLWTGIFSTIGMPLGMFIYIMSKGYLPKDQIEKENQKLKDEYDKRLEEAESTYKEQMKEYEKMKLESDEKLIEHEDARYHALEDFPEYFRFRDHIIKQFSVKKFNSN</sequence>
<organism evidence="3 4">
    <name type="scientific">Leptospira idonii</name>
    <dbReference type="NCBI Taxonomy" id="1193500"/>
    <lineage>
        <taxon>Bacteria</taxon>
        <taxon>Pseudomonadati</taxon>
        <taxon>Spirochaetota</taxon>
        <taxon>Spirochaetia</taxon>
        <taxon>Leptospirales</taxon>
        <taxon>Leptospiraceae</taxon>
        <taxon>Leptospira</taxon>
    </lineage>
</organism>
<keyword evidence="2" id="KW-0812">Transmembrane</keyword>
<feature type="coiled-coil region" evidence="1">
    <location>
        <begin position="32"/>
        <end position="59"/>
    </location>
</feature>
<dbReference type="EMBL" id="RQHW01000011">
    <property type="protein sequence ID" value="TGN20516.1"/>
    <property type="molecule type" value="Genomic_DNA"/>
</dbReference>
<keyword evidence="2" id="KW-0472">Membrane</keyword>
<keyword evidence="4" id="KW-1185">Reference proteome</keyword>
<name>A0A4V3JYJ9_9LEPT</name>
<keyword evidence="1" id="KW-0175">Coiled coil</keyword>
<evidence type="ECO:0000256" key="1">
    <source>
        <dbReference type="SAM" id="Coils"/>
    </source>
</evidence>
<feature type="coiled-coil region" evidence="1">
    <location>
        <begin position="250"/>
        <end position="288"/>
    </location>
</feature>
<comment type="caution">
    <text evidence="3">The sequence shown here is derived from an EMBL/GenBank/DDBJ whole genome shotgun (WGS) entry which is preliminary data.</text>
</comment>
<dbReference type="AlphaFoldDB" id="A0A4V3JYJ9"/>
<accession>A0A4V3JYJ9</accession>
<keyword evidence="2" id="KW-1133">Transmembrane helix</keyword>
<reference evidence="3" key="1">
    <citation type="journal article" date="2019" name="PLoS Negl. Trop. Dis.">
        <title>Revisiting the worldwide diversity of Leptospira species in the environment.</title>
        <authorList>
            <person name="Vincent A.T."/>
            <person name="Schiettekatte O."/>
            <person name="Bourhy P."/>
            <person name="Veyrier F.J."/>
            <person name="Picardeau M."/>
        </authorList>
    </citation>
    <scope>NUCLEOTIDE SEQUENCE [LARGE SCALE GENOMIC DNA]</scope>
    <source>
        <strain evidence="3">201300427</strain>
    </source>
</reference>
<dbReference type="RefSeq" id="WP_135759131.1">
    <property type="nucleotide sequence ID" value="NZ_RQHW01000011.1"/>
</dbReference>
<gene>
    <name evidence="3" type="ORF">EHS15_03335</name>
</gene>
<evidence type="ECO:0000313" key="4">
    <source>
        <dbReference type="Proteomes" id="UP000298058"/>
    </source>
</evidence>
<protein>
    <submittedName>
        <fullName evidence="3">Uncharacterized protein</fullName>
    </submittedName>
</protein>
<evidence type="ECO:0000256" key="2">
    <source>
        <dbReference type="SAM" id="Phobius"/>
    </source>
</evidence>
<feature type="transmembrane region" description="Helical" evidence="2">
    <location>
        <begin position="193"/>
        <end position="211"/>
    </location>
</feature>